<evidence type="ECO:0000256" key="3">
    <source>
        <dbReference type="ARBA" id="ARBA00011952"/>
    </source>
</evidence>
<accession>A0A2M7BYH0</accession>
<keyword evidence="8" id="KW-0413">Isomerase</keyword>
<comment type="similarity">
    <text evidence="2">Belongs to the archaeal-type GPI family.</text>
</comment>
<gene>
    <name evidence="8" type="ORF">COS47_00985</name>
</gene>
<reference evidence="9" key="1">
    <citation type="submission" date="2017-09" db="EMBL/GenBank/DDBJ databases">
        <title>Depth-based differentiation of microbial function through sediment-hosted aquifers and enrichment of novel symbionts in the deep terrestrial subsurface.</title>
        <authorList>
            <person name="Probst A.J."/>
            <person name="Ladd B."/>
            <person name="Jarett J.K."/>
            <person name="Geller-Mcgrath D.E."/>
            <person name="Sieber C.M.K."/>
            <person name="Emerson J.B."/>
            <person name="Anantharaman K."/>
            <person name="Thomas B.C."/>
            <person name="Malmstrom R."/>
            <person name="Stieglmeier M."/>
            <person name="Klingl A."/>
            <person name="Woyke T."/>
            <person name="Ryan C.M."/>
            <person name="Banfield J.F."/>
        </authorList>
    </citation>
    <scope>NUCLEOTIDE SEQUENCE [LARGE SCALE GENOMIC DNA]</scope>
</reference>
<feature type="domain" description="Glucose-6-phosphate isomerase prokaryote" evidence="7">
    <location>
        <begin position="60"/>
        <end position="189"/>
    </location>
</feature>
<dbReference type="GO" id="GO:0006096">
    <property type="term" value="P:glycolytic process"/>
    <property type="evidence" value="ECO:0007669"/>
    <property type="project" value="UniProtKB-UniPathway"/>
</dbReference>
<evidence type="ECO:0000313" key="8">
    <source>
        <dbReference type="EMBL" id="PIV12724.1"/>
    </source>
</evidence>
<dbReference type="InterPro" id="IPR010551">
    <property type="entry name" value="G6P_isomerase_prok"/>
</dbReference>
<dbReference type="GO" id="GO:0005737">
    <property type="term" value="C:cytoplasm"/>
    <property type="evidence" value="ECO:0007669"/>
    <property type="project" value="InterPro"/>
</dbReference>
<proteinExistence type="inferred from homology"/>
<dbReference type="InterPro" id="IPR011051">
    <property type="entry name" value="RmlC_Cupin_sf"/>
</dbReference>
<dbReference type="Pfam" id="PF06560">
    <property type="entry name" value="GPI"/>
    <property type="match status" value="1"/>
</dbReference>
<dbReference type="Proteomes" id="UP000230324">
    <property type="component" value="Unassembled WGS sequence"/>
</dbReference>
<dbReference type="SUPFAM" id="SSF51182">
    <property type="entry name" value="RmlC-like cupins"/>
    <property type="match status" value="1"/>
</dbReference>
<evidence type="ECO:0000313" key="9">
    <source>
        <dbReference type="Proteomes" id="UP000230324"/>
    </source>
</evidence>
<evidence type="ECO:0000256" key="6">
    <source>
        <dbReference type="ARBA" id="ARBA00029321"/>
    </source>
</evidence>
<sequence length="208" mass="25022">MKKLMEVRPRTFDRRSDLHQIQMKTQIRYLKEMKKVLYDQKWAKRIKDFPVYYVWQGVKTENSLRYDITSIPSRMLGEEFPKTKGHCHKKKEKEIYRVLTGKAFFLLQKGRGEIVEDVYVVPTEKGEFFIIPPGYHHLTINPSKKALKMGNWVSKKCQNDYDLFEKLQGACYYYTKRGWLLNKNYKKVPKIRFEKPLKKKPKSLDFLK</sequence>
<protein>
    <recommendedName>
        <fullName evidence="3">glucose-6-phosphate isomerase</fullName>
        <ecNumber evidence="3">5.3.1.9</ecNumber>
    </recommendedName>
</protein>
<name>A0A2M7BYH0_9BACT</name>
<dbReference type="EC" id="5.3.1.9" evidence="3"/>
<dbReference type="GO" id="GO:0006094">
    <property type="term" value="P:gluconeogenesis"/>
    <property type="evidence" value="ECO:0007669"/>
    <property type="project" value="UniProtKB-KW"/>
</dbReference>
<evidence type="ECO:0000259" key="7">
    <source>
        <dbReference type="Pfam" id="PF06560"/>
    </source>
</evidence>
<dbReference type="UniPathway" id="UPA00109">
    <property type="reaction ID" value="UER00181"/>
</dbReference>
<evidence type="ECO:0000256" key="5">
    <source>
        <dbReference type="ARBA" id="ARBA00023152"/>
    </source>
</evidence>
<dbReference type="AlphaFoldDB" id="A0A2M7BYH0"/>
<evidence type="ECO:0000256" key="4">
    <source>
        <dbReference type="ARBA" id="ARBA00022432"/>
    </source>
</evidence>
<comment type="catalytic activity">
    <reaction evidence="6">
        <text>alpha-D-glucose 6-phosphate = beta-D-fructose 6-phosphate</text>
        <dbReference type="Rhea" id="RHEA:11816"/>
        <dbReference type="ChEBI" id="CHEBI:57634"/>
        <dbReference type="ChEBI" id="CHEBI:58225"/>
        <dbReference type="EC" id="5.3.1.9"/>
    </reaction>
</comment>
<evidence type="ECO:0000256" key="1">
    <source>
        <dbReference type="ARBA" id="ARBA00004926"/>
    </source>
</evidence>
<organism evidence="8 9">
    <name type="scientific">Candidatus Nealsonbacteria bacterium CG03_land_8_20_14_0_80_36_12</name>
    <dbReference type="NCBI Taxonomy" id="1974701"/>
    <lineage>
        <taxon>Bacteria</taxon>
        <taxon>Candidatus Nealsoniibacteriota</taxon>
    </lineage>
</organism>
<comment type="pathway">
    <text evidence="1">Carbohydrate degradation; glycolysis; D-glyceraldehyde 3-phosphate and glycerone phosphate from D-glucose: step 2/4.</text>
</comment>
<keyword evidence="4" id="KW-0312">Gluconeogenesis</keyword>
<dbReference type="GO" id="GO:0004347">
    <property type="term" value="F:glucose-6-phosphate isomerase activity"/>
    <property type="evidence" value="ECO:0007669"/>
    <property type="project" value="UniProtKB-EC"/>
</dbReference>
<dbReference type="EMBL" id="PEUV01000020">
    <property type="protein sequence ID" value="PIV12724.1"/>
    <property type="molecule type" value="Genomic_DNA"/>
</dbReference>
<comment type="caution">
    <text evidence="8">The sequence shown here is derived from an EMBL/GenBank/DDBJ whole genome shotgun (WGS) entry which is preliminary data.</text>
</comment>
<dbReference type="InterPro" id="IPR014710">
    <property type="entry name" value="RmlC-like_jellyroll"/>
</dbReference>
<dbReference type="CDD" id="cd02218">
    <property type="entry name" value="cupin_PGI"/>
    <property type="match status" value="1"/>
</dbReference>
<evidence type="ECO:0000256" key="2">
    <source>
        <dbReference type="ARBA" id="ARBA00006542"/>
    </source>
</evidence>
<keyword evidence="5" id="KW-0324">Glycolysis</keyword>
<dbReference type="Gene3D" id="2.60.120.10">
    <property type="entry name" value="Jelly Rolls"/>
    <property type="match status" value="1"/>
</dbReference>